<dbReference type="PANTHER" id="PTHR25462">
    <property type="entry name" value="BONUS, ISOFORM C-RELATED"/>
    <property type="match status" value="1"/>
</dbReference>
<sequence>MTTNTTVCSVCYRRHLNTLSTNWCVECEEALCSDCKEHHISSKATRIHKIIQISEYKSLPSFVTDINQLCVYHNQKYQLYCVKHECAICNKCTKEHGKCSELISLEEWVTDITTSEKFLDLEDSLADLLENFQTIRKDRKFNITSIKEQKETITEELRLLKSQVVQYFEKLEKEFILELDKNERNSCESISSVISSFNDKEQEIHQMISDIRT</sequence>
<dbReference type="InterPro" id="IPR000315">
    <property type="entry name" value="Znf_B-box"/>
</dbReference>
<dbReference type="EMBL" id="CAJPWZ010002914">
    <property type="protein sequence ID" value="CAG2247775.1"/>
    <property type="molecule type" value="Genomic_DNA"/>
</dbReference>
<reference evidence="3" key="1">
    <citation type="submission" date="2021-03" db="EMBL/GenBank/DDBJ databases">
        <authorList>
            <person name="Bekaert M."/>
        </authorList>
    </citation>
    <scope>NUCLEOTIDE SEQUENCE</scope>
</reference>
<evidence type="ECO:0000259" key="2">
    <source>
        <dbReference type="PROSITE" id="PS50119"/>
    </source>
</evidence>
<dbReference type="GO" id="GO:0008270">
    <property type="term" value="F:zinc ion binding"/>
    <property type="evidence" value="ECO:0007669"/>
    <property type="project" value="UniProtKB-KW"/>
</dbReference>
<dbReference type="SUPFAM" id="SSF57845">
    <property type="entry name" value="B-box zinc-binding domain"/>
    <property type="match status" value="1"/>
</dbReference>
<evidence type="ECO:0000313" key="4">
    <source>
        <dbReference type="Proteomes" id="UP000683360"/>
    </source>
</evidence>
<keyword evidence="1" id="KW-0863">Zinc-finger</keyword>
<dbReference type="AlphaFoldDB" id="A0A8S3UPN7"/>
<keyword evidence="1" id="KW-0479">Metal-binding</keyword>
<gene>
    <name evidence="3" type="ORF">MEDL_59634</name>
</gene>
<name>A0A8S3UPN7_MYTED</name>
<protein>
    <recommendedName>
        <fullName evidence="2">B box-type domain-containing protein</fullName>
    </recommendedName>
</protein>
<evidence type="ECO:0000256" key="1">
    <source>
        <dbReference type="PROSITE-ProRule" id="PRU00024"/>
    </source>
</evidence>
<dbReference type="Gene3D" id="3.30.160.60">
    <property type="entry name" value="Classic Zinc Finger"/>
    <property type="match status" value="1"/>
</dbReference>
<comment type="caution">
    <text evidence="3">The sequence shown here is derived from an EMBL/GenBank/DDBJ whole genome shotgun (WGS) entry which is preliminary data.</text>
</comment>
<dbReference type="PROSITE" id="PS50119">
    <property type="entry name" value="ZF_BBOX"/>
    <property type="match status" value="1"/>
</dbReference>
<organism evidence="3 4">
    <name type="scientific">Mytilus edulis</name>
    <name type="common">Blue mussel</name>
    <dbReference type="NCBI Taxonomy" id="6550"/>
    <lineage>
        <taxon>Eukaryota</taxon>
        <taxon>Metazoa</taxon>
        <taxon>Spiralia</taxon>
        <taxon>Lophotrochozoa</taxon>
        <taxon>Mollusca</taxon>
        <taxon>Bivalvia</taxon>
        <taxon>Autobranchia</taxon>
        <taxon>Pteriomorphia</taxon>
        <taxon>Mytilida</taxon>
        <taxon>Mytiloidea</taxon>
        <taxon>Mytilidae</taxon>
        <taxon>Mytilinae</taxon>
        <taxon>Mytilus</taxon>
    </lineage>
</organism>
<accession>A0A8S3UPN7</accession>
<keyword evidence="1" id="KW-0862">Zinc</keyword>
<feature type="domain" description="B box-type" evidence="2">
    <location>
        <begin position="3"/>
        <end position="53"/>
    </location>
</feature>
<proteinExistence type="predicted"/>
<dbReference type="GO" id="GO:0006513">
    <property type="term" value="P:protein monoubiquitination"/>
    <property type="evidence" value="ECO:0007669"/>
    <property type="project" value="TreeGrafter"/>
</dbReference>
<evidence type="ECO:0000313" key="3">
    <source>
        <dbReference type="EMBL" id="CAG2247775.1"/>
    </source>
</evidence>
<dbReference type="GO" id="GO:0061630">
    <property type="term" value="F:ubiquitin protein ligase activity"/>
    <property type="evidence" value="ECO:0007669"/>
    <property type="project" value="TreeGrafter"/>
</dbReference>
<keyword evidence="4" id="KW-1185">Reference proteome</keyword>
<dbReference type="OrthoDB" id="6129830at2759"/>
<dbReference type="Proteomes" id="UP000683360">
    <property type="component" value="Unassembled WGS sequence"/>
</dbReference>
<dbReference type="InterPro" id="IPR047153">
    <property type="entry name" value="TRIM45/56/19-like"/>
</dbReference>
<dbReference type="PANTHER" id="PTHR25462:SF229">
    <property type="entry name" value="TRANSCRIPTION INTERMEDIARY FACTOR 1-BETA"/>
    <property type="match status" value="1"/>
</dbReference>